<dbReference type="PANTHER" id="PTHR43751">
    <property type="entry name" value="SULFATASE"/>
    <property type="match status" value="1"/>
</dbReference>
<organism evidence="3 4">
    <name type="scientific">Uabimicrobium amorphum</name>
    <dbReference type="NCBI Taxonomy" id="2596890"/>
    <lineage>
        <taxon>Bacteria</taxon>
        <taxon>Pseudomonadati</taxon>
        <taxon>Planctomycetota</taxon>
        <taxon>Candidatus Uabimicrobiia</taxon>
        <taxon>Candidatus Uabimicrobiales</taxon>
        <taxon>Candidatus Uabimicrobiaceae</taxon>
        <taxon>Candidatus Uabimicrobium</taxon>
    </lineage>
</organism>
<dbReference type="Pfam" id="PF12895">
    <property type="entry name" value="ANAPC3"/>
    <property type="match status" value="1"/>
</dbReference>
<gene>
    <name evidence="3" type="ORF">UABAM_06680</name>
</gene>
<dbReference type="InterPro" id="IPR052701">
    <property type="entry name" value="GAG_Ulvan_Degrading_Sulfatases"/>
</dbReference>
<dbReference type="SUPFAM" id="SSF81901">
    <property type="entry name" value="HCP-like"/>
    <property type="match status" value="1"/>
</dbReference>
<sequence>MKKFTFVVVLLLTIAVIRWQFMPTQATSYNLLLISVDTLRADRLGCYGYETAQTENIDRLASESVVFEKCFAQAPLTFPSHVSIMTGTNPTTHNIKDNLYYKLDEKNLPTMASILQAYGYQTAAVVSAAPLNKSKGLNKGFDWYSDVEDITVEEDSKFIAERTAEHSVKIANDYLEKMTQKSDPFFLWLHLFDPHAEYKAPQRFAESFIHPYDAEIAYTDYCLGLLFDKLKKLGKYDNTIIVFVSDHGEGLGEHGELSHGYYIYNSTVHVPLMFKVPSAVKKRYTFPVRTIDILPTVMALLDKSELTDYHQSTREQQSEGYDLSPYFTSSSKENMQPPPLRCYSEAYYVYHVFGWSIMTSVVEGDYKYIGTKEGELYNIVHDMHEKNNLVEEKKYTGLVKKMRKTLTKMRKNTGVSQTLNVDDPNAAALSAIGYLQGHKPKIAPTSGPDPVEMQDIIKLITNAQTQMFLRRYTQCEKILKIIVDKDPKNIMAWMLFGKLYTQMGQFAKSLQAFTKMEELCKTSRFARSGRIDALIQLQHLDKALNLIEKTFTEETGAERDAFLHSRKAYILLQNKNYRDAEHSASKAREYDSTLPSAPFYLARALQAQQKYDAAVQQYAVAVKLQNTYPQAYYYWGECLLMMGNKQEGKKLLELAQKQNPQLSEKVNALLQKY</sequence>
<dbReference type="InterPro" id="IPR011990">
    <property type="entry name" value="TPR-like_helical_dom_sf"/>
</dbReference>
<dbReference type="Gene3D" id="3.40.720.10">
    <property type="entry name" value="Alkaline Phosphatase, subunit A"/>
    <property type="match status" value="2"/>
</dbReference>
<reference evidence="3 4" key="1">
    <citation type="submission" date="2019-08" db="EMBL/GenBank/DDBJ databases">
        <title>Complete genome sequence of Candidatus Uab amorphum.</title>
        <authorList>
            <person name="Shiratori T."/>
            <person name="Suzuki S."/>
            <person name="Kakizawa Y."/>
            <person name="Ishida K."/>
        </authorList>
    </citation>
    <scope>NUCLEOTIDE SEQUENCE [LARGE SCALE GENOMIC DNA]</scope>
    <source>
        <strain evidence="3 4">SRT547</strain>
    </source>
</reference>
<dbReference type="Gene3D" id="1.25.40.10">
    <property type="entry name" value="Tetratricopeptide repeat domain"/>
    <property type="match status" value="2"/>
</dbReference>
<keyword evidence="4" id="KW-1185">Reference proteome</keyword>
<name>A0A5S9IUB5_UABAM</name>
<keyword evidence="1" id="KW-0802">TPR repeat</keyword>
<dbReference type="InterPro" id="IPR000917">
    <property type="entry name" value="Sulfatase_N"/>
</dbReference>
<dbReference type="RefSeq" id="WP_152021878.1">
    <property type="nucleotide sequence ID" value="NZ_AP019860.1"/>
</dbReference>
<dbReference type="Pfam" id="PF00884">
    <property type="entry name" value="Sulfatase"/>
    <property type="match status" value="1"/>
</dbReference>
<evidence type="ECO:0000313" key="3">
    <source>
        <dbReference type="EMBL" id="BBM88259.1"/>
    </source>
</evidence>
<evidence type="ECO:0000259" key="2">
    <source>
        <dbReference type="Pfam" id="PF00884"/>
    </source>
</evidence>
<feature type="domain" description="Sulfatase N-terminal" evidence="2">
    <location>
        <begin position="30"/>
        <end position="302"/>
    </location>
</feature>
<dbReference type="AlphaFoldDB" id="A0A5S9IUB5"/>
<dbReference type="InterPro" id="IPR017850">
    <property type="entry name" value="Alkaline_phosphatase_core_sf"/>
</dbReference>
<dbReference type="PROSITE" id="PS50005">
    <property type="entry name" value="TPR"/>
    <property type="match status" value="1"/>
</dbReference>
<dbReference type="CDD" id="cd16148">
    <property type="entry name" value="sulfatase_like"/>
    <property type="match status" value="1"/>
</dbReference>
<dbReference type="KEGG" id="uam:UABAM_06680"/>
<proteinExistence type="predicted"/>
<feature type="repeat" description="TPR" evidence="1">
    <location>
        <begin position="490"/>
        <end position="523"/>
    </location>
</feature>
<dbReference type="InterPro" id="IPR019734">
    <property type="entry name" value="TPR_rpt"/>
</dbReference>
<dbReference type="SMART" id="SM00028">
    <property type="entry name" value="TPR"/>
    <property type="match status" value="4"/>
</dbReference>
<dbReference type="SUPFAM" id="SSF53649">
    <property type="entry name" value="Alkaline phosphatase-like"/>
    <property type="match status" value="1"/>
</dbReference>
<dbReference type="Proteomes" id="UP000326354">
    <property type="component" value="Chromosome"/>
</dbReference>
<evidence type="ECO:0000256" key="1">
    <source>
        <dbReference type="PROSITE-ProRule" id="PRU00339"/>
    </source>
</evidence>
<dbReference type="PANTHER" id="PTHR43751:SF3">
    <property type="entry name" value="SULFATASE N-TERMINAL DOMAIN-CONTAINING PROTEIN"/>
    <property type="match status" value="1"/>
</dbReference>
<evidence type="ECO:0000313" key="4">
    <source>
        <dbReference type="Proteomes" id="UP000326354"/>
    </source>
</evidence>
<dbReference type="OrthoDB" id="9782218at2"/>
<dbReference type="EMBL" id="AP019860">
    <property type="protein sequence ID" value="BBM88259.1"/>
    <property type="molecule type" value="Genomic_DNA"/>
</dbReference>
<accession>A0A5S9IUB5</accession>
<protein>
    <submittedName>
        <fullName evidence="3">Iduronate-2-sulfatase</fullName>
    </submittedName>
</protein>